<reference evidence="10 11" key="1">
    <citation type="journal article" date="2013" name="PLoS Genet.">
        <title>The genome and development-dependent transcriptomes of Pyronema confluens: a window into fungal evolution.</title>
        <authorList>
            <person name="Traeger S."/>
            <person name="Altegoer F."/>
            <person name="Freitag M."/>
            <person name="Gabaldon T."/>
            <person name="Kempken F."/>
            <person name="Kumar A."/>
            <person name="Marcet-Houben M."/>
            <person name="Poggeler S."/>
            <person name="Stajich J.E."/>
            <person name="Nowrousian M."/>
        </authorList>
    </citation>
    <scope>NUCLEOTIDE SEQUENCE [LARGE SCALE GENOMIC DNA]</scope>
    <source>
        <strain evidence="11">CBS 100304</strain>
        <tissue evidence="10">Vegetative mycelium</tissue>
    </source>
</reference>
<accession>U4LA08</accession>
<evidence type="ECO:0000256" key="7">
    <source>
        <dbReference type="ARBA" id="ARBA00023136"/>
    </source>
</evidence>
<evidence type="ECO:0000256" key="9">
    <source>
        <dbReference type="SAM" id="Phobius"/>
    </source>
</evidence>
<dbReference type="PANTHER" id="PTHR13085:SF0">
    <property type="entry name" value="SIGNAL PEPTIDASE COMPLEX SUBUNIT 2"/>
    <property type="match status" value="1"/>
</dbReference>
<keyword evidence="5" id="KW-0256">Endoplasmic reticulum</keyword>
<dbReference type="OrthoDB" id="29558at2759"/>
<dbReference type="eggNOG" id="ENOG502S46V">
    <property type="taxonomic scope" value="Eukaryota"/>
</dbReference>
<gene>
    <name evidence="10" type="ORF">PCON_01982</name>
</gene>
<dbReference type="OMA" id="TKYDPIY"/>
<evidence type="ECO:0000256" key="8">
    <source>
        <dbReference type="ARBA" id="ARBA00045608"/>
    </source>
</evidence>
<feature type="transmembrane region" description="Helical" evidence="9">
    <location>
        <begin position="70"/>
        <end position="92"/>
    </location>
</feature>
<organism evidence="10 11">
    <name type="scientific">Pyronema omphalodes (strain CBS 100304)</name>
    <name type="common">Pyronema confluens</name>
    <dbReference type="NCBI Taxonomy" id="1076935"/>
    <lineage>
        <taxon>Eukaryota</taxon>
        <taxon>Fungi</taxon>
        <taxon>Dikarya</taxon>
        <taxon>Ascomycota</taxon>
        <taxon>Pezizomycotina</taxon>
        <taxon>Pezizomycetes</taxon>
        <taxon>Pezizales</taxon>
        <taxon>Pyronemataceae</taxon>
        <taxon>Pyronema</taxon>
    </lineage>
</organism>
<dbReference type="AlphaFoldDB" id="U4LA08"/>
<feature type="transmembrane region" description="Helical" evidence="9">
    <location>
        <begin position="40"/>
        <end position="58"/>
    </location>
</feature>
<proteinExistence type="inferred from homology"/>
<evidence type="ECO:0000256" key="4">
    <source>
        <dbReference type="ARBA" id="ARBA00022692"/>
    </source>
</evidence>
<comment type="function">
    <text evidence="8">Component of the signal peptidase complex (SPC) which catalyzes the cleavage of N-terminal signal sequences from nascent proteins as they are translocated into the lumen of the endoplasmic reticulum. Enhances the enzymatic activity of SPC and facilitates the interactions between different components of the translocation site.</text>
</comment>
<protein>
    <recommendedName>
        <fullName evidence="3">Signal peptidase complex subunit 2</fullName>
    </recommendedName>
</protein>
<keyword evidence="11" id="KW-1185">Reference proteome</keyword>
<evidence type="ECO:0000256" key="6">
    <source>
        <dbReference type="ARBA" id="ARBA00022989"/>
    </source>
</evidence>
<comment type="similarity">
    <text evidence="2">Belongs to the SPCS2 family.</text>
</comment>
<keyword evidence="4 9" id="KW-0812">Transmembrane</keyword>
<dbReference type="GO" id="GO:0006465">
    <property type="term" value="P:signal peptide processing"/>
    <property type="evidence" value="ECO:0007669"/>
    <property type="project" value="InterPro"/>
</dbReference>
<dbReference type="Proteomes" id="UP000018144">
    <property type="component" value="Unassembled WGS sequence"/>
</dbReference>
<dbReference type="Pfam" id="PF06703">
    <property type="entry name" value="SPC25"/>
    <property type="match status" value="1"/>
</dbReference>
<keyword evidence="7 9" id="KW-0472">Membrane</keyword>
<evidence type="ECO:0000313" key="11">
    <source>
        <dbReference type="Proteomes" id="UP000018144"/>
    </source>
</evidence>
<evidence type="ECO:0000313" key="10">
    <source>
        <dbReference type="EMBL" id="CCX15601.1"/>
    </source>
</evidence>
<dbReference type="GO" id="GO:0005787">
    <property type="term" value="C:signal peptidase complex"/>
    <property type="evidence" value="ECO:0007669"/>
    <property type="project" value="InterPro"/>
</dbReference>
<name>U4LA08_PYROM</name>
<dbReference type="InterPro" id="IPR009582">
    <property type="entry name" value="Spc2/SPCS2"/>
</dbReference>
<dbReference type="EMBL" id="HF936206">
    <property type="protein sequence ID" value="CCX15601.1"/>
    <property type="molecule type" value="Genomic_DNA"/>
</dbReference>
<keyword evidence="6 9" id="KW-1133">Transmembrane helix</keyword>
<evidence type="ECO:0000256" key="3">
    <source>
        <dbReference type="ARBA" id="ARBA00017057"/>
    </source>
</evidence>
<comment type="subcellular location">
    <subcellularLocation>
        <location evidence="1">Endoplasmic reticulum membrane</location>
        <topology evidence="1">Multi-pass membrane protein</topology>
    </subcellularLocation>
</comment>
<sequence>MAATKINLHSIPDLKNTTDDAIAPYMSTLSYKQSHHLTDVRLALGFSACAIAAATFYYDFTLGWQKTKDATLYAVIAYFILNTMLTLWIWAVEGGKVYVGSKGGEKITIETYSGKYSPIYEVQVTTNKGIRKVKGEYMKWFDVRGRLVEERLREFLEEVVGGEKKGQ</sequence>
<evidence type="ECO:0000256" key="2">
    <source>
        <dbReference type="ARBA" id="ARBA00007324"/>
    </source>
</evidence>
<evidence type="ECO:0000256" key="5">
    <source>
        <dbReference type="ARBA" id="ARBA00022824"/>
    </source>
</evidence>
<evidence type="ECO:0000256" key="1">
    <source>
        <dbReference type="ARBA" id="ARBA00004477"/>
    </source>
</evidence>
<dbReference type="GO" id="GO:0045047">
    <property type="term" value="P:protein targeting to ER"/>
    <property type="evidence" value="ECO:0007669"/>
    <property type="project" value="TreeGrafter"/>
</dbReference>
<dbReference type="PANTHER" id="PTHR13085">
    <property type="entry name" value="MICROSOMAL SIGNAL PEPTIDASE 25 KDA SUBUNIT"/>
    <property type="match status" value="1"/>
</dbReference>
<dbReference type="STRING" id="1076935.U4LA08"/>